<accession>A0ABX9KEX9</accession>
<keyword evidence="1" id="KW-0732">Signal</keyword>
<dbReference type="PANTHER" id="PTHR36933">
    <property type="entry name" value="SLL0788 PROTEIN"/>
    <property type="match status" value="1"/>
</dbReference>
<dbReference type="PANTHER" id="PTHR36933:SF1">
    <property type="entry name" value="SLL0788 PROTEIN"/>
    <property type="match status" value="1"/>
</dbReference>
<evidence type="ECO:0000256" key="1">
    <source>
        <dbReference type="SAM" id="SignalP"/>
    </source>
</evidence>
<feature type="domain" description="DUF305" evidence="2">
    <location>
        <begin position="101"/>
        <end position="243"/>
    </location>
</feature>
<dbReference type="PROSITE" id="PS51257">
    <property type="entry name" value="PROKAR_LIPOPROTEIN"/>
    <property type="match status" value="1"/>
</dbReference>
<name>A0ABX9KEX9_9FUSO</name>
<evidence type="ECO:0000313" key="3">
    <source>
        <dbReference type="EMBL" id="REI40330.1"/>
    </source>
</evidence>
<evidence type="ECO:0000259" key="2">
    <source>
        <dbReference type="Pfam" id="PF03713"/>
    </source>
</evidence>
<dbReference type="Proteomes" id="UP000263486">
    <property type="component" value="Unassembled WGS sequence"/>
</dbReference>
<dbReference type="Gene3D" id="1.20.1260.10">
    <property type="match status" value="2"/>
</dbReference>
<gene>
    <name evidence="3" type="ORF">DYH56_11435</name>
</gene>
<dbReference type="InterPro" id="IPR012347">
    <property type="entry name" value="Ferritin-like"/>
</dbReference>
<keyword evidence="4" id="KW-1185">Reference proteome</keyword>
<feature type="signal peptide" evidence="1">
    <location>
        <begin position="1"/>
        <end position="25"/>
    </location>
</feature>
<reference evidence="3 4" key="1">
    <citation type="submission" date="2018-08" db="EMBL/GenBank/DDBJ databases">
        <title>Draft genome sequence of Psychrilyobacter sp. strain SD5 isolated from Black Sea water.</title>
        <authorList>
            <person name="Yadav S."/>
            <person name="Villanueva L."/>
            <person name="Damste J.S.S."/>
        </authorList>
    </citation>
    <scope>NUCLEOTIDE SEQUENCE [LARGE SCALE GENOMIC DNA]</scope>
    <source>
        <strain evidence="3 4">SD5</strain>
    </source>
</reference>
<dbReference type="Pfam" id="PF03713">
    <property type="entry name" value="DUF305"/>
    <property type="match status" value="1"/>
</dbReference>
<organism evidence="3 4">
    <name type="scientific">Psychrilyobacter piezotolerans</name>
    <dbReference type="NCBI Taxonomy" id="2293438"/>
    <lineage>
        <taxon>Bacteria</taxon>
        <taxon>Fusobacteriati</taxon>
        <taxon>Fusobacteriota</taxon>
        <taxon>Fusobacteriia</taxon>
        <taxon>Fusobacteriales</taxon>
        <taxon>Fusobacteriaceae</taxon>
        <taxon>Psychrilyobacter</taxon>
    </lineage>
</organism>
<dbReference type="InterPro" id="IPR005183">
    <property type="entry name" value="DUF305_CopM-like"/>
</dbReference>
<feature type="chain" id="PRO_5047546497" evidence="1">
    <location>
        <begin position="26"/>
        <end position="248"/>
    </location>
</feature>
<dbReference type="EMBL" id="QUAJ01000021">
    <property type="protein sequence ID" value="REI40330.1"/>
    <property type="molecule type" value="Genomic_DNA"/>
</dbReference>
<dbReference type="RefSeq" id="WP_114643007.1">
    <property type="nucleotide sequence ID" value="NZ_JAACIO010000015.1"/>
</dbReference>
<sequence>MKNIKIGKISLLITAILLVGCSSFNKPGDSHMKTETHMETMETETHMTHMHGEVSSVDVFTPVEEFLNLKLDNYKDYEVYGHRVMMTDNSKYITKNTGNIFMNYMIPHHEGAIITAQGIIAITEDEELKNLCEGIVAAQVREVKEMQELLSSKRLIDNEVKDFEQLMSKSMDEMMAGMVIPEDDLNKEEAEYLFLSNMIVHHRGAVKMAEEYLKAGKNETLLEMNKHIVITQKEEIKIMERLLKNRQM</sequence>
<comment type="caution">
    <text evidence="3">The sequence shown here is derived from an EMBL/GenBank/DDBJ whole genome shotgun (WGS) entry which is preliminary data.</text>
</comment>
<protein>
    <submittedName>
        <fullName evidence="3">DUF305 domain-containing protein</fullName>
    </submittedName>
</protein>
<evidence type="ECO:0000313" key="4">
    <source>
        <dbReference type="Proteomes" id="UP000263486"/>
    </source>
</evidence>
<proteinExistence type="predicted"/>